<evidence type="ECO:0000313" key="2">
    <source>
        <dbReference type="Proteomes" id="UP000245820"/>
    </source>
</evidence>
<evidence type="ECO:0000313" key="1">
    <source>
        <dbReference type="EMBL" id="AWL03393.1"/>
    </source>
</evidence>
<dbReference type="KEGG" id="mtim:DIR46_02280"/>
<dbReference type="EMBL" id="CP029343">
    <property type="protein sequence ID" value="AWL03393.1"/>
    <property type="molecule type" value="Genomic_DNA"/>
</dbReference>
<dbReference type="RefSeq" id="WP_109343796.1">
    <property type="nucleotide sequence ID" value="NZ_CP029343.1"/>
</dbReference>
<proteinExistence type="predicted"/>
<sequence>MRVADLEGPALDLWAGNALDVRVSIVETTIGATYCADLSRRESYGPAKFQPSRDWALAGPIIEQRCISIEARAAHIWIARAHRIETLMRPAQDLEHMGPTPLIAAMRVLVAWRFGDEVPASA</sequence>
<evidence type="ECO:0008006" key="3">
    <source>
        <dbReference type="Google" id="ProtNLM"/>
    </source>
</evidence>
<dbReference type="OrthoDB" id="8564427at2"/>
<gene>
    <name evidence="1" type="ORF">DIR46_02280</name>
</gene>
<protein>
    <recommendedName>
        <fullName evidence="3">DUF2591 domain-containing protein</fullName>
    </recommendedName>
</protein>
<dbReference type="AlphaFoldDB" id="A0A2S2DDD8"/>
<organism evidence="1 2">
    <name type="scientific">Massilia oculi</name>
    <dbReference type="NCBI Taxonomy" id="945844"/>
    <lineage>
        <taxon>Bacteria</taxon>
        <taxon>Pseudomonadati</taxon>
        <taxon>Pseudomonadota</taxon>
        <taxon>Betaproteobacteria</taxon>
        <taxon>Burkholderiales</taxon>
        <taxon>Oxalobacteraceae</taxon>
        <taxon>Telluria group</taxon>
        <taxon>Massilia</taxon>
    </lineage>
</organism>
<keyword evidence="2" id="KW-1185">Reference proteome</keyword>
<dbReference type="InterPro" id="IPR019701">
    <property type="entry name" value="Phage_P22_NinX"/>
</dbReference>
<dbReference type="Pfam" id="PF10765">
    <property type="entry name" value="Phage_P22_NinX"/>
    <property type="match status" value="1"/>
</dbReference>
<name>A0A2S2DDD8_9BURK</name>
<reference evidence="1 2" key="1">
    <citation type="submission" date="2018-05" db="EMBL/GenBank/DDBJ databases">
        <title>Complete genome sequence of Massilia oculi sp. nov. CCUG 43427T (=DSM 26321T), the type strain of M. oculi, and comparison with genome sequences of other Massilia strains.</title>
        <authorList>
            <person name="Zhu B."/>
        </authorList>
    </citation>
    <scope>NUCLEOTIDE SEQUENCE [LARGE SCALE GENOMIC DNA]</scope>
    <source>
        <strain evidence="1 2">CCUG 43427</strain>
    </source>
</reference>
<accession>A0A2S2DDD8</accession>
<dbReference type="Proteomes" id="UP000245820">
    <property type="component" value="Chromosome"/>
</dbReference>